<feature type="domain" description="Calcineurin-like phosphoesterase" evidence="7">
    <location>
        <begin position="36"/>
        <end position="243"/>
    </location>
</feature>
<dbReference type="InterPro" id="IPR024927">
    <property type="entry name" value="Acid_PPase"/>
</dbReference>
<evidence type="ECO:0000256" key="5">
    <source>
        <dbReference type="PIRNR" id="PIRNR000898"/>
    </source>
</evidence>
<evidence type="ECO:0000259" key="7">
    <source>
        <dbReference type="Pfam" id="PF00149"/>
    </source>
</evidence>
<dbReference type="SUPFAM" id="SSF56300">
    <property type="entry name" value="Metallo-dependent phosphatases"/>
    <property type="match status" value="1"/>
</dbReference>
<sequence>MLLTRRRFISSSVALGAGSAFGVGPALADPAALNCVLIGDWGRNGHDDQRAVAVQMGKTAAAIGAKFTVSVGDNFYEDGVTAVDDPQWESSFEKIYTAPSLQSPWKVILGNHDYRGNVQAQLDYSARSHRWQLPARYYMETQTLPDGARADFFYLDTSPFIKKYLGSKVKIEGQDSQAQLDWLDSALGASTAHWKIVVGHHPIYTALDDGDGEDHDQPDLIARLDPVLMKHDVPLYICGHDHCLQSVAMNGTTYVVTGAGSQTYTPRAAIRGGFASGAHGFMTLHITAGKLQYALVDMTGKSLYAGIITPA</sequence>
<dbReference type="CDD" id="cd07378">
    <property type="entry name" value="MPP_ACP5"/>
    <property type="match status" value="1"/>
</dbReference>
<keyword evidence="5" id="KW-0408">Iron</keyword>
<keyword evidence="3 6" id="KW-0732">Signal</keyword>
<organism evidence="8 9">
    <name type="scientific">Acidocella aquatica</name>
    <dbReference type="NCBI Taxonomy" id="1922313"/>
    <lineage>
        <taxon>Bacteria</taxon>
        <taxon>Pseudomonadati</taxon>
        <taxon>Pseudomonadota</taxon>
        <taxon>Alphaproteobacteria</taxon>
        <taxon>Acetobacterales</taxon>
        <taxon>Acidocellaceae</taxon>
        <taxon>Acidocella</taxon>
    </lineage>
</organism>
<dbReference type="Pfam" id="PF00149">
    <property type="entry name" value="Metallophos"/>
    <property type="match status" value="1"/>
</dbReference>
<evidence type="ECO:0000313" key="9">
    <source>
        <dbReference type="Proteomes" id="UP001156641"/>
    </source>
</evidence>
<comment type="caution">
    <text evidence="8">The sequence shown here is derived from an EMBL/GenBank/DDBJ whole genome shotgun (WGS) entry which is preliminary data.</text>
</comment>
<dbReference type="Gene3D" id="3.60.21.10">
    <property type="match status" value="1"/>
</dbReference>
<dbReference type="EMBL" id="BSOS01000005">
    <property type="protein sequence ID" value="GLR65583.1"/>
    <property type="molecule type" value="Genomic_DNA"/>
</dbReference>
<dbReference type="EC" id="3.1.3.2" evidence="2 5"/>
<dbReference type="Proteomes" id="UP001156641">
    <property type="component" value="Unassembled WGS sequence"/>
</dbReference>
<evidence type="ECO:0000256" key="4">
    <source>
        <dbReference type="ARBA" id="ARBA00022801"/>
    </source>
</evidence>
<evidence type="ECO:0000256" key="1">
    <source>
        <dbReference type="ARBA" id="ARBA00000032"/>
    </source>
</evidence>
<gene>
    <name evidence="8" type="ORF">GCM10010909_02610</name>
</gene>
<evidence type="ECO:0000256" key="6">
    <source>
        <dbReference type="SAM" id="SignalP"/>
    </source>
</evidence>
<evidence type="ECO:0000256" key="3">
    <source>
        <dbReference type="ARBA" id="ARBA00022729"/>
    </source>
</evidence>
<dbReference type="RefSeq" id="WP_284256083.1">
    <property type="nucleotide sequence ID" value="NZ_BSOS01000005.1"/>
</dbReference>
<evidence type="ECO:0000313" key="8">
    <source>
        <dbReference type="EMBL" id="GLR65583.1"/>
    </source>
</evidence>
<feature type="signal peptide" evidence="6">
    <location>
        <begin position="1"/>
        <end position="28"/>
    </location>
</feature>
<feature type="chain" id="PRO_5045237893" description="acid phosphatase" evidence="6">
    <location>
        <begin position="29"/>
        <end position="311"/>
    </location>
</feature>
<dbReference type="InterPro" id="IPR051558">
    <property type="entry name" value="Metallophosphoesterase_PAP"/>
</dbReference>
<dbReference type="InterPro" id="IPR029052">
    <property type="entry name" value="Metallo-depent_PP-like"/>
</dbReference>
<name>A0ABQ6A5V1_9PROT</name>
<dbReference type="InterPro" id="IPR004843">
    <property type="entry name" value="Calcineurin-like_PHP"/>
</dbReference>
<keyword evidence="4 5" id="KW-0378">Hydrolase</keyword>
<dbReference type="PANTHER" id="PTHR10161">
    <property type="entry name" value="TARTRATE-RESISTANT ACID PHOSPHATASE TYPE 5"/>
    <property type="match status" value="1"/>
</dbReference>
<evidence type="ECO:0000256" key="2">
    <source>
        <dbReference type="ARBA" id="ARBA00012646"/>
    </source>
</evidence>
<dbReference type="PANTHER" id="PTHR10161:SF14">
    <property type="entry name" value="TARTRATE-RESISTANT ACID PHOSPHATASE TYPE 5"/>
    <property type="match status" value="1"/>
</dbReference>
<dbReference type="PROSITE" id="PS51318">
    <property type="entry name" value="TAT"/>
    <property type="match status" value="1"/>
</dbReference>
<keyword evidence="9" id="KW-1185">Reference proteome</keyword>
<accession>A0ABQ6A5V1</accession>
<protein>
    <recommendedName>
        <fullName evidence="2 5">acid phosphatase</fullName>
        <ecNumber evidence="2 5">3.1.3.2</ecNumber>
    </recommendedName>
</protein>
<comment type="catalytic activity">
    <reaction evidence="1 5">
        <text>a phosphate monoester + H2O = an alcohol + phosphate</text>
        <dbReference type="Rhea" id="RHEA:15017"/>
        <dbReference type="ChEBI" id="CHEBI:15377"/>
        <dbReference type="ChEBI" id="CHEBI:30879"/>
        <dbReference type="ChEBI" id="CHEBI:43474"/>
        <dbReference type="ChEBI" id="CHEBI:67140"/>
        <dbReference type="EC" id="3.1.3.2"/>
    </reaction>
</comment>
<proteinExistence type="predicted"/>
<reference evidence="9" key="1">
    <citation type="journal article" date="2019" name="Int. J. Syst. Evol. Microbiol.">
        <title>The Global Catalogue of Microorganisms (GCM) 10K type strain sequencing project: providing services to taxonomists for standard genome sequencing and annotation.</title>
        <authorList>
            <consortium name="The Broad Institute Genomics Platform"/>
            <consortium name="The Broad Institute Genome Sequencing Center for Infectious Disease"/>
            <person name="Wu L."/>
            <person name="Ma J."/>
        </authorList>
    </citation>
    <scope>NUCLEOTIDE SEQUENCE [LARGE SCALE GENOMIC DNA]</scope>
    <source>
        <strain evidence="9">NBRC 112502</strain>
    </source>
</reference>
<dbReference type="PIRSF" id="PIRSF000898">
    <property type="entry name" value="Acid_Ptase_5"/>
    <property type="match status" value="1"/>
</dbReference>
<dbReference type="InterPro" id="IPR006311">
    <property type="entry name" value="TAT_signal"/>
</dbReference>